<sequence length="78" mass="8764">MSTGEFREQRFFIETEKFGRDVRNGLCQESGIGMDVSERFFGVATVNSSAAGSIVKEVQPACADERPRERHGYFQEIA</sequence>
<organism evidence="1 2">
    <name type="scientific">Trichonephila clavata</name>
    <name type="common">Joro spider</name>
    <name type="synonym">Nephila clavata</name>
    <dbReference type="NCBI Taxonomy" id="2740835"/>
    <lineage>
        <taxon>Eukaryota</taxon>
        <taxon>Metazoa</taxon>
        <taxon>Ecdysozoa</taxon>
        <taxon>Arthropoda</taxon>
        <taxon>Chelicerata</taxon>
        <taxon>Arachnida</taxon>
        <taxon>Araneae</taxon>
        <taxon>Araneomorphae</taxon>
        <taxon>Entelegynae</taxon>
        <taxon>Araneoidea</taxon>
        <taxon>Nephilidae</taxon>
        <taxon>Trichonephila</taxon>
    </lineage>
</organism>
<name>A0A8X6HDC8_TRICU</name>
<keyword evidence="2" id="KW-1185">Reference proteome</keyword>
<evidence type="ECO:0000313" key="1">
    <source>
        <dbReference type="EMBL" id="GFR21283.1"/>
    </source>
</evidence>
<dbReference type="OrthoDB" id="10519534at2759"/>
<accession>A0A8X6HDC8</accession>
<proteinExistence type="predicted"/>
<comment type="caution">
    <text evidence="1">The sequence shown here is derived from an EMBL/GenBank/DDBJ whole genome shotgun (WGS) entry which is preliminary data.</text>
</comment>
<protein>
    <submittedName>
        <fullName evidence="1">Uncharacterized protein</fullName>
    </submittedName>
</protein>
<dbReference type="Proteomes" id="UP000887116">
    <property type="component" value="Unassembled WGS sequence"/>
</dbReference>
<evidence type="ECO:0000313" key="2">
    <source>
        <dbReference type="Proteomes" id="UP000887116"/>
    </source>
</evidence>
<dbReference type="EMBL" id="BMAO01008153">
    <property type="protein sequence ID" value="GFR21283.1"/>
    <property type="molecule type" value="Genomic_DNA"/>
</dbReference>
<dbReference type="AlphaFoldDB" id="A0A8X6HDC8"/>
<gene>
    <name evidence="1" type="ORF">TNCT_340121</name>
</gene>
<reference evidence="1" key="1">
    <citation type="submission" date="2020-07" db="EMBL/GenBank/DDBJ databases">
        <title>Multicomponent nature underlies the extraordinary mechanical properties of spider dragline silk.</title>
        <authorList>
            <person name="Kono N."/>
            <person name="Nakamura H."/>
            <person name="Mori M."/>
            <person name="Yoshida Y."/>
            <person name="Ohtoshi R."/>
            <person name="Malay A.D."/>
            <person name="Moran D.A.P."/>
            <person name="Tomita M."/>
            <person name="Numata K."/>
            <person name="Arakawa K."/>
        </authorList>
    </citation>
    <scope>NUCLEOTIDE SEQUENCE</scope>
</reference>